<keyword evidence="2" id="KW-1185">Reference proteome</keyword>
<organism evidence="1 2">
    <name type="scientific">Scardovia wiggsiae F0424</name>
    <dbReference type="NCBI Taxonomy" id="857290"/>
    <lineage>
        <taxon>Bacteria</taxon>
        <taxon>Bacillati</taxon>
        <taxon>Actinomycetota</taxon>
        <taxon>Actinomycetes</taxon>
        <taxon>Bifidobacteriales</taxon>
        <taxon>Bifidobacteriaceae</taxon>
        <taxon>Scardovia</taxon>
    </lineage>
</organism>
<proteinExistence type="predicted"/>
<reference evidence="1 2" key="1">
    <citation type="submission" date="2012-01" db="EMBL/GenBank/DDBJ databases">
        <title>The Genome Sequence of Scardovia wiggsiae F0424.</title>
        <authorList>
            <consortium name="The Broad Institute Genome Sequencing Platform"/>
            <person name="Earl A."/>
            <person name="Ward D."/>
            <person name="Feldgarden M."/>
            <person name="Gevers D."/>
            <person name="Izard J."/>
            <person name="Ganesan A."/>
            <person name="Baranova O.V."/>
            <person name="Blanton J.M."/>
            <person name="Tanner A.C."/>
            <person name="Mathney J."/>
            <person name="Dewhirst F.E."/>
            <person name="Young S.K."/>
            <person name="Zeng Q."/>
            <person name="Gargeya S."/>
            <person name="Fitzgerald M."/>
            <person name="Haas B."/>
            <person name="Abouelleil A."/>
            <person name="Alvarado L."/>
            <person name="Arachchi H.M."/>
            <person name="Berlin A."/>
            <person name="Chapman S.B."/>
            <person name="Gearin G."/>
            <person name="Goldberg J."/>
            <person name="Griggs A."/>
            <person name="Gujja S."/>
            <person name="Hansen M."/>
            <person name="Heiman D."/>
            <person name="Howarth C."/>
            <person name="Larimer J."/>
            <person name="Lui A."/>
            <person name="MacDonald P.J.P."/>
            <person name="McCowen C."/>
            <person name="Montmayeur A."/>
            <person name="Murphy C."/>
            <person name="Neiman D."/>
            <person name="Pearson M."/>
            <person name="Priest M."/>
            <person name="Roberts A."/>
            <person name="Saif S."/>
            <person name="Shea T."/>
            <person name="Sisk P."/>
            <person name="Stolte C."/>
            <person name="Sykes S."/>
            <person name="Wortman J."/>
            <person name="Nusbaum C."/>
            <person name="Birren B."/>
        </authorList>
    </citation>
    <scope>NUCLEOTIDE SEQUENCE [LARGE SCALE GENOMIC DNA]</scope>
    <source>
        <strain evidence="1 2">F0424</strain>
    </source>
</reference>
<evidence type="ECO:0000313" key="2">
    <source>
        <dbReference type="Proteomes" id="UP000006415"/>
    </source>
</evidence>
<dbReference type="AlphaFoldDB" id="J0D6B3"/>
<sequence>MPDFAAAVPVYRAYIMRVYVCIGMYTSVVGNVHKSYIYSI</sequence>
<comment type="caution">
    <text evidence="1">The sequence shown here is derived from an EMBL/GenBank/DDBJ whole genome shotgun (WGS) entry which is preliminary data.</text>
</comment>
<name>J0D6B3_9BIFI</name>
<dbReference type="Proteomes" id="UP000006415">
    <property type="component" value="Unassembled WGS sequence"/>
</dbReference>
<dbReference type="EMBL" id="AGZS01000001">
    <property type="protein sequence ID" value="EJD65530.1"/>
    <property type="molecule type" value="Genomic_DNA"/>
</dbReference>
<protein>
    <submittedName>
        <fullName evidence="1">Uncharacterized protein</fullName>
    </submittedName>
</protein>
<evidence type="ECO:0000313" key="1">
    <source>
        <dbReference type="EMBL" id="EJD65530.1"/>
    </source>
</evidence>
<dbReference type="HOGENOM" id="CLU_3296331_0_0_11"/>
<accession>J0D6B3</accession>
<gene>
    <name evidence="1" type="ORF">HMPREF9156_00294</name>
</gene>